<sequence>MTRPPSHAIPATIHRRTVLVGATWTVPTIAVAIAAPLAAASGGTPSVSPANGTVITTWKGDHHYGSGNSNSKRRSYDLPVAVTDASGAAVANATVTVVATGRNRDGDLLGVYASPAPSNGGPESSPHPSATITTGATGVALFAVNTQNLSSSERPAEAVLTITVTTPGGSATSVVTVRLTETD</sequence>
<organism evidence="2 3">
    <name type="scientific">Rathayibacter caricis DSM 15933</name>
    <dbReference type="NCBI Taxonomy" id="1328867"/>
    <lineage>
        <taxon>Bacteria</taxon>
        <taxon>Bacillati</taxon>
        <taxon>Actinomycetota</taxon>
        <taxon>Actinomycetes</taxon>
        <taxon>Micrococcales</taxon>
        <taxon>Microbacteriaceae</taxon>
        <taxon>Rathayibacter</taxon>
    </lineage>
</organism>
<dbReference type="Proteomes" id="UP000241085">
    <property type="component" value="Unassembled WGS sequence"/>
</dbReference>
<comment type="caution">
    <text evidence="2">The sequence shown here is derived from an EMBL/GenBank/DDBJ whole genome shotgun (WGS) entry which is preliminary data.</text>
</comment>
<dbReference type="InterPro" id="IPR006311">
    <property type="entry name" value="TAT_signal"/>
</dbReference>
<dbReference type="EMBL" id="PZPL01000001">
    <property type="protein sequence ID" value="PTL72999.1"/>
    <property type="molecule type" value="Genomic_DNA"/>
</dbReference>
<name>A0A2T4UTY6_9MICO</name>
<proteinExistence type="predicted"/>
<gene>
    <name evidence="2" type="ORF">C1I63_09170</name>
</gene>
<feature type="region of interest" description="Disordered" evidence="1">
    <location>
        <begin position="113"/>
        <end position="133"/>
    </location>
</feature>
<evidence type="ECO:0000313" key="3">
    <source>
        <dbReference type="Proteomes" id="UP000241085"/>
    </source>
</evidence>
<reference evidence="2 3" key="1">
    <citation type="submission" date="2018-03" db="EMBL/GenBank/DDBJ databases">
        <title>Bacteriophage NCPPB3778 and a type I-E CRISPR drive the evolution of the US Biological Select Agent, Rathayibacter toxicus.</title>
        <authorList>
            <person name="Davis E.W.II."/>
            <person name="Tabima J.F."/>
            <person name="Weisberg A.J."/>
            <person name="Dantas Lopes L."/>
            <person name="Wiseman M.S."/>
            <person name="Wiseman M.S."/>
            <person name="Pupko T."/>
            <person name="Belcher M.S."/>
            <person name="Sechler A.J."/>
            <person name="Tancos M.A."/>
            <person name="Schroeder B.K."/>
            <person name="Murray T.D."/>
            <person name="Luster D.G."/>
            <person name="Schneider W.L."/>
            <person name="Rogers E."/>
            <person name="Andreote F.D."/>
            <person name="Grunwald N.J."/>
            <person name="Putnam M.L."/>
            <person name="Chang J.H."/>
        </authorList>
    </citation>
    <scope>NUCLEOTIDE SEQUENCE [LARGE SCALE GENOMIC DNA]</scope>
    <source>
        <strain evidence="2 3">DSM 15933</strain>
    </source>
</reference>
<dbReference type="AlphaFoldDB" id="A0A2T4UTY6"/>
<evidence type="ECO:0000256" key="1">
    <source>
        <dbReference type="SAM" id="MobiDB-lite"/>
    </source>
</evidence>
<dbReference type="PROSITE" id="PS51318">
    <property type="entry name" value="TAT"/>
    <property type="match status" value="1"/>
</dbReference>
<keyword evidence="3" id="KW-1185">Reference proteome</keyword>
<accession>A0A2T4UTY6</accession>
<protein>
    <submittedName>
        <fullName evidence="2">Transcriptional initiation protein Tat</fullName>
    </submittedName>
</protein>
<dbReference type="RefSeq" id="WP_107574592.1">
    <property type="nucleotide sequence ID" value="NZ_PZPL01000001.1"/>
</dbReference>
<evidence type="ECO:0000313" key="2">
    <source>
        <dbReference type="EMBL" id="PTL72999.1"/>
    </source>
</evidence>